<evidence type="ECO:0000313" key="3">
    <source>
        <dbReference type="EMBL" id="CAL1527164.1"/>
    </source>
</evidence>
<gene>
    <name evidence="3" type="ORF">GSLYS_00001341001</name>
</gene>
<evidence type="ECO:0000313" key="4">
    <source>
        <dbReference type="Proteomes" id="UP001497497"/>
    </source>
</evidence>
<name>A0AAV2H4K4_LYMST</name>
<dbReference type="Pfam" id="PF04199">
    <property type="entry name" value="Cyclase"/>
    <property type="match status" value="1"/>
</dbReference>
<evidence type="ECO:0008006" key="5">
    <source>
        <dbReference type="Google" id="ProtNLM"/>
    </source>
</evidence>
<dbReference type="AlphaFoldDB" id="A0AAV2H4K4"/>
<dbReference type="InterPro" id="IPR037175">
    <property type="entry name" value="KFase_sf"/>
</dbReference>
<dbReference type="InterPro" id="IPR007325">
    <property type="entry name" value="KFase/CYL"/>
</dbReference>
<comment type="similarity">
    <text evidence="1">Belongs to the Cyclase 1 superfamily.</text>
</comment>
<dbReference type="GO" id="GO:0019441">
    <property type="term" value="P:L-tryptophan catabolic process to kynurenine"/>
    <property type="evidence" value="ECO:0007669"/>
    <property type="project" value="InterPro"/>
</dbReference>
<feature type="chain" id="PRO_5043886739" description="Kynurenine formamidase" evidence="2">
    <location>
        <begin position="20"/>
        <end position="285"/>
    </location>
</feature>
<dbReference type="SUPFAM" id="SSF102198">
    <property type="entry name" value="Putative cyclase"/>
    <property type="match status" value="1"/>
</dbReference>
<feature type="signal peptide" evidence="2">
    <location>
        <begin position="1"/>
        <end position="19"/>
    </location>
</feature>
<evidence type="ECO:0000256" key="2">
    <source>
        <dbReference type="SAM" id="SignalP"/>
    </source>
</evidence>
<dbReference type="EMBL" id="CAXITT010000013">
    <property type="protein sequence ID" value="CAL1527164.1"/>
    <property type="molecule type" value="Genomic_DNA"/>
</dbReference>
<organism evidence="3 4">
    <name type="scientific">Lymnaea stagnalis</name>
    <name type="common">Great pond snail</name>
    <name type="synonym">Helix stagnalis</name>
    <dbReference type="NCBI Taxonomy" id="6523"/>
    <lineage>
        <taxon>Eukaryota</taxon>
        <taxon>Metazoa</taxon>
        <taxon>Spiralia</taxon>
        <taxon>Lophotrochozoa</taxon>
        <taxon>Mollusca</taxon>
        <taxon>Gastropoda</taxon>
        <taxon>Heterobranchia</taxon>
        <taxon>Euthyneura</taxon>
        <taxon>Panpulmonata</taxon>
        <taxon>Hygrophila</taxon>
        <taxon>Lymnaeoidea</taxon>
        <taxon>Lymnaeidae</taxon>
        <taxon>Lymnaea</taxon>
    </lineage>
</organism>
<dbReference type="GO" id="GO:0004061">
    <property type="term" value="F:arylformamidase activity"/>
    <property type="evidence" value="ECO:0007669"/>
    <property type="project" value="InterPro"/>
</dbReference>
<keyword evidence="2" id="KW-0732">Signal</keyword>
<dbReference type="PANTHER" id="PTHR31118:SF12">
    <property type="entry name" value="CYCLASE-LIKE PROTEIN 2"/>
    <property type="match status" value="1"/>
</dbReference>
<sequence>MTSLSISLLLMWYSSLCHCELSIIDMSHPLSGATVYWPGQPNYNRTVLQRVAIGDDVWIEVGAYSSGEHGGTHVDAPRHFFPNGLDLKDLPLERTIADGVVIDVKAESARNSDYALTVEKLQEWELSNGRIPPKAAVVVNNGWTVRWPDPSAFLGSNDLSNYTTFHFPIVSIDAARWLLEKRDIKILGSDVPAPDGPRDNTFPVHRLLLAQNVIILENVMIPDELPARGFRVHAAPMRVQGGTGVQTRIYAILNDVINGAEEMRSVSLITCVLLAVLSKCLNFII</sequence>
<protein>
    <recommendedName>
        <fullName evidence="5">Kynurenine formamidase</fullName>
    </recommendedName>
</protein>
<comment type="caution">
    <text evidence="3">The sequence shown here is derived from an EMBL/GenBank/DDBJ whole genome shotgun (WGS) entry which is preliminary data.</text>
</comment>
<dbReference type="Proteomes" id="UP001497497">
    <property type="component" value="Unassembled WGS sequence"/>
</dbReference>
<keyword evidence="4" id="KW-1185">Reference proteome</keyword>
<dbReference type="PANTHER" id="PTHR31118">
    <property type="entry name" value="CYCLASE-LIKE PROTEIN 2"/>
    <property type="match status" value="1"/>
</dbReference>
<proteinExistence type="inferred from homology"/>
<reference evidence="3 4" key="1">
    <citation type="submission" date="2024-04" db="EMBL/GenBank/DDBJ databases">
        <authorList>
            <consortium name="Genoscope - CEA"/>
            <person name="William W."/>
        </authorList>
    </citation>
    <scope>NUCLEOTIDE SEQUENCE [LARGE SCALE GENOMIC DNA]</scope>
</reference>
<accession>A0AAV2H4K4</accession>
<evidence type="ECO:0000256" key="1">
    <source>
        <dbReference type="ARBA" id="ARBA00007865"/>
    </source>
</evidence>
<dbReference type="Gene3D" id="3.50.30.50">
    <property type="entry name" value="Putative cyclase"/>
    <property type="match status" value="1"/>
</dbReference>